<dbReference type="PANTHER" id="PTHR24172:SF4">
    <property type="entry name" value="ANK_REP_REGION DOMAIN-CONTAINING PROTEIN"/>
    <property type="match status" value="1"/>
</dbReference>
<feature type="region of interest" description="Disordered" evidence="2">
    <location>
        <begin position="842"/>
        <end position="880"/>
    </location>
</feature>
<reference evidence="3" key="1">
    <citation type="submission" date="2021-01" db="UniProtKB">
        <authorList>
            <consortium name="EnsemblMetazoa"/>
        </authorList>
    </citation>
    <scope>IDENTIFICATION</scope>
</reference>
<dbReference type="Gene3D" id="1.20.890.10">
    <property type="entry name" value="cAMP-dependent protein kinase regulatory subunit, dimerization-anchoring domain"/>
    <property type="match status" value="1"/>
</dbReference>
<dbReference type="PROSITE" id="PS50297">
    <property type="entry name" value="ANK_REP_REGION"/>
    <property type="match status" value="3"/>
</dbReference>
<feature type="compositionally biased region" description="Polar residues" evidence="2">
    <location>
        <begin position="849"/>
        <end position="859"/>
    </location>
</feature>
<evidence type="ECO:0000313" key="4">
    <source>
        <dbReference type="Proteomes" id="UP000002358"/>
    </source>
</evidence>
<feature type="repeat" description="ANK" evidence="1">
    <location>
        <begin position="705"/>
        <end position="725"/>
    </location>
</feature>
<dbReference type="InterPro" id="IPR007858">
    <property type="entry name" value="Dpy-30_motif"/>
</dbReference>
<dbReference type="InterPro" id="IPR049630">
    <property type="entry name" value="DYDC-like_DD"/>
</dbReference>
<accession>A0A7M7R1R5</accession>
<dbReference type="PANTHER" id="PTHR24172">
    <property type="entry name" value="ANK_REP_REGION DOMAIN-CONTAINING PROTEIN"/>
    <property type="match status" value="1"/>
</dbReference>
<protein>
    <submittedName>
        <fullName evidence="3">Uncharacterized protein</fullName>
    </submittedName>
</protein>
<evidence type="ECO:0000313" key="3">
    <source>
        <dbReference type="EnsemblMetazoa" id="XP_032456027"/>
    </source>
</evidence>
<dbReference type="CDD" id="cd22966">
    <property type="entry name" value="DD_DYDC-like"/>
    <property type="match status" value="1"/>
</dbReference>
<dbReference type="InterPro" id="IPR036770">
    <property type="entry name" value="Ankyrin_rpt-contain_sf"/>
</dbReference>
<dbReference type="OrthoDB" id="432281at2759"/>
<keyword evidence="1" id="KW-0040">ANK repeat</keyword>
<keyword evidence="4" id="KW-1185">Reference proteome</keyword>
<feature type="compositionally biased region" description="Acidic residues" evidence="2">
    <location>
        <begin position="949"/>
        <end position="979"/>
    </location>
</feature>
<dbReference type="SUPFAM" id="SSF48403">
    <property type="entry name" value="Ankyrin repeat"/>
    <property type="match status" value="2"/>
</dbReference>
<evidence type="ECO:0000256" key="1">
    <source>
        <dbReference type="PROSITE-ProRule" id="PRU00023"/>
    </source>
</evidence>
<sequence>MNSTNLKHWLSRGELDKLEHVVLEGRGARLLAEQSPDLRTRVFLKGLPNYLTKICQIHDAVVRGSLPEAQRLVDGEPKKKLLVAKDATGTPLIHKSVYYDHQDILEWIVGNYPGAVEQRDREGRTALHYCAACRDPEAVWDILIEAGCDASVCDKRANPAAYYLQRGSEIELPEPDRMPSRRLRSKDPSKWSGSLDFKPSNIRIWIHNRDIGKLQHVLWEGHGSKLRCETSNNVRVKRFLEAAPFIMGTIKDIHSASVKNDLDGFRKKLEEPVSPIILCSKDSNGLNVLHKAAGLGYVELARDILDRYPAIVNAQDNENRAPLHYAAVCRDGGAMYDLLVEYGADESKIDNRQKTAAFYKNRPADLDLTSLVMVPDAPRVSGTSYPRHWDWRIIETDQPLTRMRRTGNNADDDSAFGSAESAKLSNADVASPEIENAEGELNGNEAAEEEEAPAGDEPAEPAEKDGEEESAEHEDEPKPDGNDNPEIKVTEAADDDNNNDDEAEEGQAEEEQQQPVEGEEAVPEAGAVEEEPAPSDEAVPTEEEEAPEKEPEEEGDGDEEEEEDKAEPSTADSGLVGTPNDDEEQINGEEEEEEEEEEAEPEARGEEAPVEGHEPGMAVDEETAELVENGSMEQLAALVLTGEGHRLVGRHSSNPELQAFIDNVPAYMAKIRAVHKAAREGNLKELQISLDRRKFAVAKDPSSPHGATPLHVAVIFGHTPVVRYLAGRFPETAHALDLDGRTPLHYAATLADNGHYYNLLLHLGANPLVQDNFGQKADYYKQNQDDLSHKQLLRDFGAPDSLADEMLVDKVPGGDKTSARRDVAEPETLATLERCFRLLTSGVGAGTGRRSSVPATPSSQQRQQQQQQQQHQQAVGSGSQTADLNIFQDEEGRYLASSLGDPLIRGLTEVATTRPKDPVTYLATYLYNFANQDKPEEKSEDSNILIIPEGEETEQEGNSEETQENETENEIENDNDNDDGYPQSPDLDTPESLFASTERDENGQSSLHFAANRSHAKDGLYHLLQERQINIAFRDSRYRTGRDVAELSGNPENVQEIDRFVVYLAARGETDKLVELLMEGYDHILDTEDDGKNVLQIAEEEDNKSTVEFLKSIKNYTELRDEIHRAIRAGESLKVRELLEVNGEGARLLALGKNSTGRCSLHIAVLREHEDVVRYIAKTHPETLRVGDNLERTALHYAMGVPSVENMSSILIKAGAKRVQKDLRSRQPSYYFMNKTDIKQLQDEEESMNR</sequence>
<dbReference type="Gene3D" id="1.25.40.20">
    <property type="entry name" value="Ankyrin repeat-containing domain"/>
    <property type="match status" value="5"/>
</dbReference>
<dbReference type="Pfam" id="PF05186">
    <property type="entry name" value="Dpy-30"/>
    <property type="match status" value="1"/>
</dbReference>
<dbReference type="Pfam" id="PF12796">
    <property type="entry name" value="Ank_2"/>
    <property type="match status" value="3"/>
</dbReference>
<dbReference type="EnsemblMetazoa" id="XM_031932160">
    <property type="protein sequence ID" value="XP_031788020"/>
    <property type="gene ID" value="LOC100121644"/>
</dbReference>
<feature type="compositionally biased region" description="Basic and acidic residues" evidence="2">
    <location>
        <begin position="475"/>
        <end position="491"/>
    </location>
</feature>
<feature type="compositionally biased region" description="Acidic residues" evidence="2">
    <location>
        <begin position="492"/>
        <end position="565"/>
    </location>
</feature>
<feature type="compositionally biased region" description="Basic and acidic residues" evidence="2">
    <location>
        <begin position="601"/>
        <end position="614"/>
    </location>
</feature>
<dbReference type="EnsemblMetazoa" id="XM_032600136">
    <property type="protein sequence ID" value="XP_032456027"/>
    <property type="gene ID" value="LOC100121644"/>
</dbReference>
<dbReference type="InterPro" id="IPR002110">
    <property type="entry name" value="Ankyrin_rpt"/>
</dbReference>
<dbReference type="RefSeq" id="XP_032456027.1">
    <property type="nucleotide sequence ID" value="XM_032600136.1"/>
</dbReference>
<dbReference type="GeneID" id="100121644"/>
<feature type="repeat" description="ANK" evidence="1">
    <location>
        <begin position="1002"/>
        <end position="1036"/>
    </location>
</feature>
<dbReference type="InParanoid" id="A0A7M7R1R5"/>
<dbReference type="PROSITE" id="PS50088">
    <property type="entry name" value="ANK_REPEAT"/>
    <property type="match status" value="5"/>
</dbReference>
<feature type="repeat" description="ANK" evidence="1">
    <location>
        <begin position="739"/>
        <end position="772"/>
    </location>
</feature>
<feature type="compositionally biased region" description="Acidic residues" evidence="2">
    <location>
        <begin position="580"/>
        <end position="600"/>
    </location>
</feature>
<dbReference type="RefSeq" id="XP_031788020.1">
    <property type="nucleotide sequence ID" value="XM_031932160.2"/>
</dbReference>
<feature type="repeat" description="ANK" evidence="1">
    <location>
        <begin position="318"/>
        <end position="351"/>
    </location>
</feature>
<proteinExistence type="predicted"/>
<dbReference type="SMART" id="SM00248">
    <property type="entry name" value="ANK"/>
    <property type="match status" value="10"/>
</dbReference>
<feature type="compositionally biased region" description="Acidic residues" evidence="2">
    <location>
        <begin position="446"/>
        <end position="474"/>
    </location>
</feature>
<name>A0A7M7R1R5_NASVI</name>
<dbReference type="Proteomes" id="UP000002358">
    <property type="component" value="Chromosome 5"/>
</dbReference>
<organism evidence="3 4">
    <name type="scientific">Nasonia vitripennis</name>
    <name type="common">Parasitic wasp</name>
    <dbReference type="NCBI Taxonomy" id="7425"/>
    <lineage>
        <taxon>Eukaryota</taxon>
        <taxon>Metazoa</taxon>
        <taxon>Ecdysozoa</taxon>
        <taxon>Arthropoda</taxon>
        <taxon>Hexapoda</taxon>
        <taxon>Insecta</taxon>
        <taxon>Pterygota</taxon>
        <taxon>Neoptera</taxon>
        <taxon>Endopterygota</taxon>
        <taxon>Hymenoptera</taxon>
        <taxon>Apocrita</taxon>
        <taxon>Proctotrupomorpha</taxon>
        <taxon>Chalcidoidea</taxon>
        <taxon>Pteromalidae</taxon>
        <taxon>Pteromalinae</taxon>
        <taxon>Nasonia</taxon>
    </lineage>
</organism>
<feature type="region of interest" description="Disordered" evidence="2">
    <location>
        <begin position="402"/>
        <end position="615"/>
    </location>
</feature>
<evidence type="ECO:0000256" key="2">
    <source>
        <dbReference type="SAM" id="MobiDB-lite"/>
    </source>
</evidence>
<dbReference type="KEGG" id="nvi:100121644"/>
<feature type="compositionally biased region" description="Low complexity" evidence="2">
    <location>
        <begin position="860"/>
        <end position="873"/>
    </location>
</feature>
<feature type="repeat" description="ANK" evidence="1">
    <location>
        <begin position="122"/>
        <end position="155"/>
    </location>
</feature>
<dbReference type="AlphaFoldDB" id="A0A7M7R1R5"/>
<feature type="region of interest" description="Disordered" evidence="2">
    <location>
        <begin position="947"/>
        <end position="1004"/>
    </location>
</feature>